<feature type="region of interest" description="Disordered" evidence="1">
    <location>
        <begin position="140"/>
        <end position="161"/>
    </location>
</feature>
<sequence>MKKILSALLITVIMLTGCGEKAYEDEDAKLDAYVKETYFAFMHYSYKAGLNNNNGYELDEVLNIEPYIEAYGKDIDPDKLSTRARVFYEESLTELDSFDSMVDNAERNMPGFVKTHFNQNFGSDGFISKLRSYADTKHYEGEDYPEPVSVEELQKGNYTEE</sequence>
<proteinExistence type="predicted"/>
<evidence type="ECO:0000313" key="2">
    <source>
        <dbReference type="EMBL" id="RPF54779.1"/>
    </source>
</evidence>
<organism evidence="2 3">
    <name type="scientific">Abyssicoccus albus</name>
    <dbReference type="NCBI Taxonomy" id="1817405"/>
    <lineage>
        <taxon>Bacteria</taxon>
        <taxon>Bacillati</taxon>
        <taxon>Bacillota</taxon>
        <taxon>Bacilli</taxon>
        <taxon>Bacillales</taxon>
        <taxon>Abyssicoccaceae</taxon>
    </lineage>
</organism>
<protein>
    <submittedName>
        <fullName evidence="2">Uncharacterized protein</fullName>
    </submittedName>
</protein>
<reference evidence="2 3" key="1">
    <citation type="submission" date="2018-11" db="EMBL/GenBank/DDBJ databases">
        <title>Genomic Encyclopedia of Type Strains, Phase IV (KMG-IV): sequencing the most valuable type-strain genomes for metagenomic binning, comparative biology and taxonomic classification.</title>
        <authorList>
            <person name="Goeker M."/>
        </authorList>
    </citation>
    <scope>NUCLEOTIDE SEQUENCE [LARGE SCALE GENOMIC DNA]</scope>
    <source>
        <strain evidence="2 3">DSM 29158</strain>
    </source>
</reference>
<dbReference type="OrthoDB" id="9792749at2"/>
<keyword evidence="3" id="KW-1185">Reference proteome</keyword>
<dbReference type="RefSeq" id="WP_123808679.1">
    <property type="nucleotide sequence ID" value="NZ_RKRK01000006.1"/>
</dbReference>
<dbReference type="EMBL" id="RKRK01000006">
    <property type="protein sequence ID" value="RPF54779.1"/>
    <property type="molecule type" value="Genomic_DNA"/>
</dbReference>
<dbReference type="AlphaFoldDB" id="A0A3N5BCP1"/>
<comment type="caution">
    <text evidence="2">The sequence shown here is derived from an EMBL/GenBank/DDBJ whole genome shotgun (WGS) entry which is preliminary data.</text>
</comment>
<dbReference type="PROSITE" id="PS51257">
    <property type="entry name" value="PROKAR_LIPOPROTEIN"/>
    <property type="match status" value="1"/>
</dbReference>
<evidence type="ECO:0000256" key="1">
    <source>
        <dbReference type="SAM" id="MobiDB-lite"/>
    </source>
</evidence>
<evidence type="ECO:0000313" key="3">
    <source>
        <dbReference type="Proteomes" id="UP000277108"/>
    </source>
</evidence>
<gene>
    <name evidence="2" type="ORF">EDD62_1740</name>
</gene>
<accession>A0A3N5BCP1</accession>
<name>A0A3N5BCP1_9BACL</name>
<dbReference type="Proteomes" id="UP000277108">
    <property type="component" value="Unassembled WGS sequence"/>
</dbReference>